<organism evidence="2 3">
    <name type="scientific">Akkermansia glycaniphila</name>
    <dbReference type="NCBI Taxonomy" id="1679444"/>
    <lineage>
        <taxon>Bacteria</taxon>
        <taxon>Pseudomonadati</taxon>
        <taxon>Verrucomicrobiota</taxon>
        <taxon>Verrucomicrobiia</taxon>
        <taxon>Verrucomicrobiales</taxon>
        <taxon>Akkermansiaceae</taxon>
        <taxon>Akkermansia</taxon>
    </lineage>
</organism>
<sequence>MPYSYQSISFMNLSSILFAASAAITCSTLLHAEGPSPEELVKRQCRSVHMHHMPIADKTKAIYVEAQANESAPGTYFCAANFHNGYIGFQEVADGSPVVIFSIWDPVPQGDNPHVVPEDQRALLIKKGDGVRTRRFGGEGTGGNSMRDFDWKVGDVLKFLVVDKEDGPGTRQLSGYVYNDKAKKWELISCWRTYADPKGLGYAVSFVEDFRRNYESTKHVRKATYGPVFSLQSDGQWLQASKNDFTGDGTPSKHVRAELNAARGMHSIATGGALEADPSFPLFSSKELPASSKRTVPGKEVMDIIKAPVYQQEKYAE</sequence>
<dbReference type="AlphaFoldDB" id="A0A1H6L4J9"/>
<keyword evidence="3" id="KW-1185">Reference proteome</keyword>
<protein>
    <recommendedName>
        <fullName evidence="4">DUF5077 domain-containing protein</fullName>
    </recommendedName>
</protein>
<evidence type="ECO:0000313" key="2">
    <source>
        <dbReference type="EMBL" id="SEH79319.1"/>
    </source>
</evidence>
<keyword evidence="1" id="KW-0732">Signal</keyword>
<dbReference type="STRING" id="1679444.PYTT_0786"/>
<evidence type="ECO:0008006" key="4">
    <source>
        <dbReference type="Google" id="ProtNLM"/>
    </source>
</evidence>
<reference evidence="3" key="1">
    <citation type="submission" date="2016-09" db="EMBL/GenBank/DDBJ databases">
        <authorList>
            <person name="Koehorst J."/>
        </authorList>
    </citation>
    <scope>NUCLEOTIDE SEQUENCE [LARGE SCALE GENOMIC DNA]</scope>
</reference>
<accession>A0A1H6L4J9</accession>
<dbReference type="Pfam" id="PF11958">
    <property type="entry name" value="DUF3472"/>
    <property type="match status" value="1"/>
</dbReference>
<dbReference type="Proteomes" id="UP000176204">
    <property type="component" value="Chromosome I"/>
</dbReference>
<proteinExistence type="predicted"/>
<feature type="signal peptide" evidence="1">
    <location>
        <begin position="1"/>
        <end position="32"/>
    </location>
</feature>
<gene>
    <name evidence="2" type="ORF">PYTT_0786</name>
</gene>
<feature type="chain" id="PRO_5009604487" description="DUF5077 domain-containing protein" evidence="1">
    <location>
        <begin position="33"/>
        <end position="317"/>
    </location>
</feature>
<dbReference type="InterPro" id="IPR021862">
    <property type="entry name" value="DUF3472"/>
</dbReference>
<dbReference type="EMBL" id="LT629973">
    <property type="protein sequence ID" value="SEH79319.1"/>
    <property type="molecule type" value="Genomic_DNA"/>
</dbReference>
<evidence type="ECO:0000313" key="3">
    <source>
        <dbReference type="Proteomes" id="UP000176204"/>
    </source>
</evidence>
<dbReference type="OrthoDB" id="6014523at2"/>
<name>A0A1H6L4J9_9BACT</name>
<evidence type="ECO:0000256" key="1">
    <source>
        <dbReference type="SAM" id="SignalP"/>
    </source>
</evidence>
<dbReference type="KEGG" id="agl:PYTT_0786"/>